<dbReference type="InterPro" id="IPR009069">
    <property type="entry name" value="Cys_alpha_HP_mot_SF"/>
</dbReference>
<reference evidence="2 3" key="1">
    <citation type="journal article" date="2013" name="BMC Genomics">
        <title>Reconstruction of the lipid metabolism for the microalga Monoraphidium neglectum from its genome sequence reveals characteristics suitable for biofuel production.</title>
        <authorList>
            <person name="Bogen C."/>
            <person name="Al-Dilaimi A."/>
            <person name="Albersmeier A."/>
            <person name="Wichmann J."/>
            <person name="Grundmann M."/>
            <person name="Rupp O."/>
            <person name="Lauersen K.J."/>
            <person name="Blifernez-Klassen O."/>
            <person name="Kalinowski J."/>
            <person name="Goesmann A."/>
            <person name="Mussgnug J.H."/>
            <person name="Kruse O."/>
        </authorList>
    </citation>
    <scope>NUCLEOTIDE SEQUENCE [LARGE SCALE GENOMIC DNA]</scope>
    <source>
        <strain evidence="2 3">SAG 48.87</strain>
    </source>
</reference>
<feature type="region of interest" description="Disordered" evidence="1">
    <location>
        <begin position="26"/>
        <end position="51"/>
    </location>
</feature>
<dbReference type="PANTHER" id="PTHR47587:SF2">
    <property type="entry name" value="OS05G0103500 PROTEIN"/>
    <property type="match status" value="1"/>
</dbReference>
<dbReference type="GeneID" id="25730671"/>
<protein>
    <submittedName>
        <fullName evidence="2">Uncharacterized protein</fullName>
    </submittedName>
</protein>
<evidence type="ECO:0000256" key="1">
    <source>
        <dbReference type="SAM" id="MobiDB-lite"/>
    </source>
</evidence>
<dbReference type="KEGG" id="mng:MNEG_1323"/>
<organism evidence="2 3">
    <name type="scientific">Monoraphidium neglectum</name>
    <dbReference type="NCBI Taxonomy" id="145388"/>
    <lineage>
        <taxon>Eukaryota</taxon>
        <taxon>Viridiplantae</taxon>
        <taxon>Chlorophyta</taxon>
        <taxon>core chlorophytes</taxon>
        <taxon>Chlorophyceae</taxon>
        <taxon>CS clade</taxon>
        <taxon>Sphaeropleales</taxon>
        <taxon>Selenastraceae</taxon>
        <taxon>Monoraphidium</taxon>
    </lineage>
</organism>
<dbReference type="EMBL" id="KK100349">
    <property type="protein sequence ID" value="KIZ06621.1"/>
    <property type="molecule type" value="Genomic_DNA"/>
</dbReference>
<dbReference type="OrthoDB" id="541597at2759"/>
<accession>A0A0D2NQN3</accession>
<dbReference type="AlphaFoldDB" id="A0A0D2NQN3"/>
<evidence type="ECO:0000313" key="3">
    <source>
        <dbReference type="Proteomes" id="UP000054498"/>
    </source>
</evidence>
<sequence length="150" mass="16488">MPAPALICAQIQISIKLLEKLAGIKREEPQQQRRPQRGPQGAGLGRLPLTPPDMTAFSLDPELRGALAASRRVGSLLLKAEEQEMEKVAAAADDLIRREYSTPAREVPCQRERDACINCYQHHKQDAWACAEMVDAYASCASAAYQDLTA</sequence>
<dbReference type="SUPFAM" id="SSF47072">
    <property type="entry name" value="Cysteine alpha-hairpin motif"/>
    <property type="match status" value="1"/>
</dbReference>
<gene>
    <name evidence="2" type="ORF">MNEG_1323</name>
</gene>
<name>A0A0D2NQN3_9CHLO</name>
<evidence type="ECO:0000313" key="2">
    <source>
        <dbReference type="EMBL" id="KIZ06621.1"/>
    </source>
</evidence>
<dbReference type="PANTHER" id="PTHR47587">
    <property type="entry name" value="OS05G0103500 PROTEIN"/>
    <property type="match status" value="1"/>
</dbReference>
<keyword evidence="3" id="KW-1185">Reference proteome</keyword>
<proteinExistence type="predicted"/>
<dbReference type="RefSeq" id="XP_013905640.1">
    <property type="nucleotide sequence ID" value="XM_014050186.1"/>
</dbReference>
<dbReference type="Proteomes" id="UP000054498">
    <property type="component" value="Unassembled WGS sequence"/>
</dbReference>